<comment type="caution">
    <text evidence="1">The sequence shown here is derived from an EMBL/GenBank/DDBJ whole genome shotgun (WGS) entry which is preliminary data.</text>
</comment>
<accession>A0ACC3SNH0</accession>
<keyword evidence="2" id="KW-1185">Reference proteome</keyword>
<gene>
    <name evidence="1" type="ORF">M8818_001643</name>
</gene>
<evidence type="ECO:0000313" key="1">
    <source>
        <dbReference type="EMBL" id="KAK8216680.1"/>
    </source>
</evidence>
<evidence type="ECO:0000313" key="2">
    <source>
        <dbReference type="Proteomes" id="UP001320706"/>
    </source>
</evidence>
<proteinExistence type="predicted"/>
<organism evidence="1 2">
    <name type="scientific">Zalaria obscura</name>
    <dbReference type="NCBI Taxonomy" id="2024903"/>
    <lineage>
        <taxon>Eukaryota</taxon>
        <taxon>Fungi</taxon>
        <taxon>Dikarya</taxon>
        <taxon>Ascomycota</taxon>
        <taxon>Pezizomycotina</taxon>
        <taxon>Dothideomycetes</taxon>
        <taxon>Dothideomycetidae</taxon>
        <taxon>Dothideales</taxon>
        <taxon>Zalariaceae</taxon>
        <taxon>Zalaria</taxon>
    </lineage>
</organism>
<reference evidence="1" key="1">
    <citation type="submission" date="2024-02" db="EMBL/GenBank/DDBJ databases">
        <title>Metagenome Assembled Genome of Zalaria obscura JY119.</title>
        <authorList>
            <person name="Vighnesh L."/>
            <person name="Jagadeeshwari U."/>
            <person name="Venkata Ramana C."/>
            <person name="Sasikala C."/>
        </authorList>
    </citation>
    <scope>NUCLEOTIDE SEQUENCE</scope>
    <source>
        <strain evidence="1">JY119</strain>
    </source>
</reference>
<protein>
    <submittedName>
        <fullName evidence="1">Uncharacterized protein</fullName>
    </submittedName>
</protein>
<dbReference type="EMBL" id="JAMKPW020000007">
    <property type="protein sequence ID" value="KAK8216680.1"/>
    <property type="molecule type" value="Genomic_DNA"/>
</dbReference>
<name>A0ACC3SNH0_9PEZI</name>
<dbReference type="Proteomes" id="UP001320706">
    <property type="component" value="Unassembled WGS sequence"/>
</dbReference>
<sequence>MRNASTPVLQTDIPLAAPSIRTVLFPTALVFTSGLKCRRRMAKVQAKVNAQAMRGRRAGTGSWGAFRQSNPRSKYFTLHIWVASFGCGEGSVEVVEVVEFVEVWECGSCGCEVWLLTEGVLQEAV</sequence>